<dbReference type="Proteomes" id="UP000054272">
    <property type="component" value="Unassembled WGS sequence"/>
</dbReference>
<evidence type="ECO:0000313" key="3">
    <source>
        <dbReference type="Proteomes" id="UP000054272"/>
    </source>
</evidence>
<feature type="region of interest" description="Disordered" evidence="1">
    <location>
        <begin position="1"/>
        <end position="21"/>
    </location>
</feature>
<evidence type="ECO:0000256" key="1">
    <source>
        <dbReference type="SAM" id="MobiDB-lite"/>
    </source>
</evidence>
<reference evidence="2 3" key="1">
    <citation type="submission" date="2015-01" db="EMBL/GenBank/DDBJ databases">
        <title>The Genome Sequence of Cryptococcus gattii EJB2.</title>
        <authorList>
            <consortium name="The Broad Institute Genomics Platform"/>
            <person name="Cuomo C."/>
            <person name="Litvintseva A."/>
            <person name="Chen Y."/>
            <person name="Heitman J."/>
            <person name="Sun S."/>
            <person name="Springer D."/>
            <person name="Dromer F."/>
            <person name="Young S."/>
            <person name="Zeng Q."/>
            <person name="Gargeya S."/>
            <person name="Abouelleil A."/>
            <person name="Alvarado L."/>
            <person name="Chapman S.B."/>
            <person name="Gainer-Dewar J."/>
            <person name="Goldberg J."/>
            <person name="Griggs A."/>
            <person name="Gujja S."/>
            <person name="Hansen M."/>
            <person name="Howarth C."/>
            <person name="Imamovic A."/>
            <person name="Larimer J."/>
            <person name="Murphy C."/>
            <person name="Naylor J."/>
            <person name="Pearson M."/>
            <person name="Priest M."/>
            <person name="Roberts A."/>
            <person name="Saif S."/>
            <person name="Shea T."/>
            <person name="Sykes S."/>
            <person name="Wortman J."/>
            <person name="Nusbaum C."/>
            <person name="Birren B."/>
        </authorList>
    </citation>
    <scope>NUCLEOTIDE SEQUENCE [LARGE SCALE GENOMIC DNA]</scope>
    <source>
        <strain evidence="2 3">EJB2</strain>
    </source>
</reference>
<gene>
    <name evidence="2" type="ORF">I306_02731</name>
</gene>
<organism evidence="2 3">
    <name type="scientific">Cryptococcus gattii EJB2</name>
    <dbReference type="NCBI Taxonomy" id="1296103"/>
    <lineage>
        <taxon>Eukaryota</taxon>
        <taxon>Fungi</taxon>
        <taxon>Dikarya</taxon>
        <taxon>Basidiomycota</taxon>
        <taxon>Agaricomycotina</taxon>
        <taxon>Tremellomycetes</taxon>
        <taxon>Tremellales</taxon>
        <taxon>Cryptococcaceae</taxon>
        <taxon>Cryptococcus</taxon>
        <taxon>Cryptococcus gattii species complex</taxon>
    </lineage>
</organism>
<sequence length="68" mass="7878">MLETPKENWSNEDDLHSDALTASHGNEEAGLQIWFWIYGREVLHISKIIAEYVMELSLKMVKNVCETI</sequence>
<proteinExistence type="predicted"/>
<dbReference type="EMBL" id="KN848652">
    <property type="protein sequence ID" value="KIR80212.1"/>
    <property type="molecule type" value="Genomic_DNA"/>
</dbReference>
<evidence type="ECO:0000313" key="2">
    <source>
        <dbReference type="EMBL" id="KIR80212.1"/>
    </source>
</evidence>
<accession>A0ABR5BX41</accession>
<keyword evidence="3" id="KW-1185">Reference proteome</keyword>
<protein>
    <submittedName>
        <fullName evidence="2">Uncharacterized protein</fullName>
    </submittedName>
</protein>
<name>A0ABR5BX41_9TREE</name>